<evidence type="ECO:0000313" key="1">
    <source>
        <dbReference type="EMBL" id="KAG2549669.1"/>
    </source>
</evidence>
<dbReference type="Proteomes" id="UP000823388">
    <property type="component" value="Chromosome 9K"/>
</dbReference>
<proteinExistence type="predicted"/>
<dbReference type="EMBL" id="CM029053">
    <property type="protein sequence ID" value="KAG2549669.1"/>
    <property type="molecule type" value="Genomic_DNA"/>
</dbReference>
<sequence>MDENTHAASLPDVWTPLIRFFNLQLRGRPPRRVPALPRRPLPRRIDTAAADDTGGGVSTVCLRVFFGGSLPAPPCRGRRGFRGRRTVLHAAATAGQAEAVAVLVDMGPTAQGHDVPTEQGGVRGDVKLDGEAARWSSMGAGGGDRGGRGAEVLDLGVGGVGPGGEVGASGPLLLRVRPWMVKCLKEKDDWR</sequence>
<gene>
    <name evidence="1" type="ORF">PVAP13_9KG417726</name>
</gene>
<comment type="caution">
    <text evidence="1">The sequence shown here is derived from an EMBL/GenBank/DDBJ whole genome shotgun (WGS) entry which is preliminary data.</text>
</comment>
<organism evidence="1 2">
    <name type="scientific">Panicum virgatum</name>
    <name type="common">Blackwell switchgrass</name>
    <dbReference type="NCBI Taxonomy" id="38727"/>
    <lineage>
        <taxon>Eukaryota</taxon>
        <taxon>Viridiplantae</taxon>
        <taxon>Streptophyta</taxon>
        <taxon>Embryophyta</taxon>
        <taxon>Tracheophyta</taxon>
        <taxon>Spermatophyta</taxon>
        <taxon>Magnoliopsida</taxon>
        <taxon>Liliopsida</taxon>
        <taxon>Poales</taxon>
        <taxon>Poaceae</taxon>
        <taxon>PACMAD clade</taxon>
        <taxon>Panicoideae</taxon>
        <taxon>Panicodae</taxon>
        <taxon>Paniceae</taxon>
        <taxon>Panicinae</taxon>
        <taxon>Panicum</taxon>
        <taxon>Panicum sect. Hiantes</taxon>
    </lineage>
</organism>
<protein>
    <submittedName>
        <fullName evidence="1">Uncharacterized protein</fullName>
    </submittedName>
</protein>
<name>A0A8T0NN13_PANVG</name>
<dbReference type="AlphaFoldDB" id="A0A8T0NN13"/>
<evidence type="ECO:0000313" key="2">
    <source>
        <dbReference type="Proteomes" id="UP000823388"/>
    </source>
</evidence>
<reference evidence="1" key="1">
    <citation type="submission" date="2020-05" db="EMBL/GenBank/DDBJ databases">
        <title>WGS assembly of Panicum virgatum.</title>
        <authorList>
            <person name="Lovell J.T."/>
            <person name="Jenkins J."/>
            <person name="Shu S."/>
            <person name="Juenger T.E."/>
            <person name="Schmutz J."/>
        </authorList>
    </citation>
    <scope>NUCLEOTIDE SEQUENCE</scope>
    <source>
        <strain evidence="1">AP13</strain>
    </source>
</reference>
<accession>A0A8T0NN13</accession>
<keyword evidence="2" id="KW-1185">Reference proteome</keyword>